<dbReference type="InterPro" id="IPR001680">
    <property type="entry name" value="WD40_rpt"/>
</dbReference>
<dbReference type="STRING" id="329046.A0A1Y2CTY8"/>
<dbReference type="PROSITE" id="PS00108">
    <property type="entry name" value="PROTEIN_KINASE_ST"/>
    <property type="match status" value="1"/>
</dbReference>
<evidence type="ECO:0000256" key="6">
    <source>
        <dbReference type="ARBA" id="ARBA00022741"/>
    </source>
</evidence>
<dbReference type="InterPro" id="IPR036322">
    <property type="entry name" value="WD40_repeat_dom_sf"/>
</dbReference>
<dbReference type="InterPro" id="IPR045162">
    <property type="entry name" value="Vps15-like"/>
</dbReference>
<dbReference type="CDD" id="cd13980">
    <property type="entry name" value="STKc_Vps15"/>
    <property type="match status" value="1"/>
</dbReference>
<dbReference type="GO" id="GO:0006623">
    <property type="term" value="P:protein targeting to vacuole"/>
    <property type="evidence" value="ECO:0007669"/>
    <property type="project" value="TreeGrafter"/>
</dbReference>
<feature type="repeat" description="HEAT" evidence="9">
    <location>
        <begin position="403"/>
        <end position="440"/>
    </location>
</feature>
<feature type="non-terminal residue" evidence="13">
    <location>
        <position position="1"/>
    </location>
</feature>
<dbReference type="InterPro" id="IPR011989">
    <property type="entry name" value="ARM-like"/>
</dbReference>
<evidence type="ECO:0000256" key="3">
    <source>
        <dbReference type="ARBA" id="ARBA00022574"/>
    </source>
</evidence>
<dbReference type="InterPro" id="IPR016024">
    <property type="entry name" value="ARM-type_fold"/>
</dbReference>
<dbReference type="PANTHER" id="PTHR17583">
    <property type="entry name" value="PHOSPHOINOSITIDE 3-KINASE REGULATORY SUBUNIT 4"/>
    <property type="match status" value="1"/>
</dbReference>
<dbReference type="GO" id="GO:0005770">
    <property type="term" value="C:late endosome"/>
    <property type="evidence" value="ECO:0007669"/>
    <property type="project" value="TreeGrafter"/>
</dbReference>
<keyword evidence="6" id="KW-0547">Nucleotide-binding</keyword>
<dbReference type="GO" id="GO:0045324">
    <property type="term" value="P:late endosome to vacuole transport"/>
    <property type="evidence" value="ECO:0007669"/>
    <property type="project" value="InterPro"/>
</dbReference>
<evidence type="ECO:0000256" key="8">
    <source>
        <dbReference type="ARBA" id="ARBA00022840"/>
    </source>
</evidence>
<feature type="region of interest" description="Disordered" evidence="11">
    <location>
        <begin position="1433"/>
        <end position="1469"/>
    </location>
</feature>
<dbReference type="PANTHER" id="PTHR17583:SF0">
    <property type="entry name" value="PHOSPHOINOSITIDE 3-KINASE REGULATORY SUBUNIT 4"/>
    <property type="match status" value="1"/>
</dbReference>
<evidence type="ECO:0000313" key="13">
    <source>
        <dbReference type="EMBL" id="ORY49805.1"/>
    </source>
</evidence>
<dbReference type="SUPFAM" id="SSF48371">
    <property type="entry name" value="ARM repeat"/>
    <property type="match status" value="1"/>
</dbReference>
<dbReference type="InterPro" id="IPR021133">
    <property type="entry name" value="HEAT_type_2"/>
</dbReference>
<evidence type="ECO:0000256" key="7">
    <source>
        <dbReference type="ARBA" id="ARBA00022777"/>
    </source>
</evidence>
<keyword evidence="3 10" id="KW-0853">WD repeat</keyword>
<protein>
    <recommendedName>
        <fullName evidence="1">non-specific serine/threonine protein kinase</fullName>
        <ecNumber evidence="1">2.7.11.1</ecNumber>
    </recommendedName>
</protein>
<dbReference type="GO" id="GO:0004674">
    <property type="term" value="F:protein serine/threonine kinase activity"/>
    <property type="evidence" value="ECO:0007669"/>
    <property type="project" value="UniProtKB-KW"/>
</dbReference>
<dbReference type="Gene3D" id="1.25.10.10">
    <property type="entry name" value="Leucine-rich Repeat Variant"/>
    <property type="match status" value="2"/>
</dbReference>
<organism evidence="13 14">
    <name type="scientific">Rhizoclosmatium globosum</name>
    <dbReference type="NCBI Taxonomy" id="329046"/>
    <lineage>
        <taxon>Eukaryota</taxon>
        <taxon>Fungi</taxon>
        <taxon>Fungi incertae sedis</taxon>
        <taxon>Chytridiomycota</taxon>
        <taxon>Chytridiomycota incertae sedis</taxon>
        <taxon>Chytridiomycetes</taxon>
        <taxon>Chytridiales</taxon>
        <taxon>Chytriomycetaceae</taxon>
        <taxon>Rhizoclosmatium</taxon>
    </lineage>
</organism>
<sequence>GEPSIQLQHQFQSLSSSNSAAIFVSELLEGQQVAYEKSLGSSRFLKTIKARHSVDGTQLVVKAFLKPLVDESQDTKAAQPLSLKQTIRAINAEAEILGLIPNAFPYHKVVETAKAGYMIRQYLYSNLYDRISSAFQILLGLSQAHANNIYHGDIKCENILVTSWNWAYLSDFSGYKPVYLPEDNPADFTFFFDSSSRQTLFHIKRAELTPEMDIFAVGCTIAEMFLEGTPLFTLSQLLRYRRGEYDPRVVLEKIEDVHVKNMLLSMISMDPSKRKTVDSYLNEFLVHDEQQGDHSFPIGTDAKIEKIYNEFWRVAEAAGIPNLWVAAGVEDVEISETNKPKTVALSSVGRMHLLPMKLNIPNFTACSSEIEVKRHVVSDVCLILTTIVCTTLRNTHYPSLDRVIPYLVQLLQDENALVRATAIKVMTQLLSMVDTITTADVNIFQEYILPVLKTLSADPEVIVRVTYAGCIASIAETALRFLEIAQLFQQNFTATTDNDDGTLNQQSYDTALHELHESIQEEVVIFLSDSDVHVKRALLGDMARLCIFFGRQRANDVLLGHMITYLNDRDWRLRSSFFESIVGVGTFVGGRSLEDYILPLIVQSLTDAEECVVEKVVGSLTSLVELGLFTKGKVKELVATVMPLLCHPSPWIRYGTIAFISAASKKLPLIDLRCILYPQLKPYLKCDISDVTEVNLLFNLKTPLSRVLYDQALLLASKTPVVPYKKERTVDVLSLESENDFGNETTEMILRLREFGMTDEDKEKLFSLKYYISKSTQRRMGTNLAEIDERSLRKMPVAPHTVFLSPPKYINPNVSTSESVSSSHLLLAPRTRNASEPLTIRSLAASPEPHILPGRVVSGASSDVGSVYNAALSTSPLKQRGPLRVPTRPSSILSEGGRSMTPPVARYTETEFSTGSDEGRQGRAAPSVGYAASSIPRGPGSRAGGLRKEASVAGESGGPVGPPVIMGITSSGIDGRDENVKLLLEAKRLELFPPPIFEFGARVNTPSTKNRRANATGGSDLKSWRPKGILAAHLTEHRASVNQICVSPDHSFFASASDDGTIKIWDCKRLEKNVTNKPRLTYSAQGGKIKSMTFLNNYHIIASASDNGSIHISRVEYMSANSISSNPKYNGIDTVKSAEVAGKDRPILLNHYESDQTSLLVYATSHGSICGLDLRSMKPAWTYESPPHLGITTAFTMDPRNSWILTGSHRGVFSLWDIRFGLRVKTWAHPSGMPIHKIVRTSLGSQHSSRRATQSLGLSSPLSNSTSFSSKNVLASIGGTTSEMGLWDIEAGECQEVWCAFGGTGNSALLRNPPTTSTNSDSMAADMQRLYGKGLKAVAPPLASNFLAPIAKKVTMEPPGQTEASLKSIFTAGEVPYILTAGTDRKIRFWDLGNVGQSYVVSGLEPFDSKPRYSSHPYKDLAFNIEYTPPPAANTAPPRPSFHTNTSGSFQNQQQVGGGVLPQSDQQPMASPSIINHLDAINDMAVTQVPYPMIISASRDGVIKIFA</sequence>
<dbReference type="Gene3D" id="2.130.10.10">
    <property type="entry name" value="YVTN repeat-like/Quinoprotein amine dehydrogenase"/>
    <property type="match status" value="2"/>
</dbReference>
<feature type="region of interest" description="Disordered" evidence="11">
    <location>
        <begin position="878"/>
        <end position="963"/>
    </location>
</feature>
<evidence type="ECO:0000256" key="2">
    <source>
        <dbReference type="ARBA" id="ARBA00022527"/>
    </source>
</evidence>
<dbReference type="SUPFAM" id="SSF50978">
    <property type="entry name" value="WD40 repeat-like"/>
    <property type="match status" value="1"/>
</dbReference>
<dbReference type="InterPro" id="IPR055231">
    <property type="entry name" value="2AA_helical"/>
</dbReference>
<evidence type="ECO:0000256" key="10">
    <source>
        <dbReference type="PROSITE-ProRule" id="PRU00221"/>
    </source>
</evidence>
<feature type="domain" description="Protein kinase" evidence="12">
    <location>
        <begin position="33"/>
        <end position="285"/>
    </location>
</feature>
<dbReference type="Pfam" id="PF22956">
    <property type="entry name" value="VPS15-like_hel"/>
    <property type="match status" value="1"/>
</dbReference>
<dbReference type="Pfam" id="PF00400">
    <property type="entry name" value="WD40"/>
    <property type="match status" value="1"/>
</dbReference>
<keyword evidence="7" id="KW-0418">Kinase</keyword>
<dbReference type="GO" id="GO:0034271">
    <property type="term" value="C:phosphatidylinositol 3-kinase complex, class III, type I"/>
    <property type="evidence" value="ECO:0007669"/>
    <property type="project" value="TreeGrafter"/>
</dbReference>
<evidence type="ECO:0000256" key="1">
    <source>
        <dbReference type="ARBA" id="ARBA00012513"/>
    </source>
</evidence>
<dbReference type="InterPro" id="IPR000719">
    <property type="entry name" value="Prot_kinase_dom"/>
</dbReference>
<dbReference type="EMBL" id="MCGO01000008">
    <property type="protein sequence ID" value="ORY49805.1"/>
    <property type="molecule type" value="Genomic_DNA"/>
</dbReference>
<dbReference type="InterPro" id="IPR015943">
    <property type="entry name" value="WD40/YVTN_repeat-like_dom_sf"/>
</dbReference>
<keyword evidence="8" id="KW-0067">ATP-binding</keyword>
<evidence type="ECO:0000259" key="12">
    <source>
        <dbReference type="PROSITE" id="PS50011"/>
    </source>
</evidence>
<dbReference type="SMART" id="SM00320">
    <property type="entry name" value="WD40"/>
    <property type="match status" value="5"/>
</dbReference>
<feature type="compositionally biased region" description="Polar residues" evidence="11">
    <location>
        <begin position="1442"/>
        <end position="1455"/>
    </location>
</feature>
<dbReference type="SMART" id="SM00220">
    <property type="entry name" value="S_TKc"/>
    <property type="match status" value="1"/>
</dbReference>
<reference evidence="13 14" key="1">
    <citation type="submission" date="2016-07" db="EMBL/GenBank/DDBJ databases">
        <title>Pervasive Adenine N6-methylation of Active Genes in Fungi.</title>
        <authorList>
            <consortium name="DOE Joint Genome Institute"/>
            <person name="Mondo S.J."/>
            <person name="Dannebaum R.O."/>
            <person name="Kuo R.C."/>
            <person name="Labutti K."/>
            <person name="Haridas S."/>
            <person name="Kuo A."/>
            <person name="Salamov A."/>
            <person name="Ahrendt S.R."/>
            <person name="Lipzen A."/>
            <person name="Sullivan W."/>
            <person name="Andreopoulos W.B."/>
            <person name="Clum A."/>
            <person name="Lindquist E."/>
            <person name="Daum C."/>
            <person name="Ramamoorthy G.K."/>
            <person name="Gryganskyi A."/>
            <person name="Culley D."/>
            <person name="Magnuson J.K."/>
            <person name="James T.Y."/>
            <person name="O'Malley M.A."/>
            <person name="Stajich J.E."/>
            <person name="Spatafora J.W."/>
            <person name="Visel A."/>
            <person name="Grigoriev I.V."/>
        </authorList>
    </citation>
    <scope>NUCLEOTIDE SEQUENCE [LARGE SCALE GENOMIC DNA]</scope>
    <source>
        <strain evidence="13 14">JEL800</strain>
    </source>
</reference>
<dbReference type="GO" id="GO:0016236">
    <property type="term" value="P:macroautophagy"/>
    <property type="evidence" value="ECO:0007669"/>
    <property type="project" value="InterPro"/>
</dbReference>
<name>A0A1Y2CTY8_9FUNG</name>
<proteinExistence type="predicted"/>
<feature type="repeat" description="WD" evidence="10">
    <location>
        <begin position="1034"/>
        <end position="1066"/>
    </location>
</feature>
<evidence type="ECO:0000313" key="14">
    <source>
        <dbReference type="Proteomes" id="UP000193642"/>
    </source>
</evidence>
<evidence type="ECO:0000256" key="4">
    <source>
        <dbReference type="ARBA" id="ARBA00022679"/>
    </source>
</evidence>
<dbReference type="PROSITE" id="PS50294">
    <property type="entry name" value="WD_REPEATS_REGION"/>
    <property type="match status" value="1"/>
</dbReference>
<keyword evidence="4" id="KW-0808">Transferase</keyword>
<gene>
    <name evidence="13" type="ORF">BCR33DRAFT_713412</name>
</gene>
<keyword evidence="5" id="KW-0677">Repeat</keyword>
<dbReference type="PROSITE" id="PS50011">
    <property type="entry name" value="PROTEIN_KINASE_DOM"/>
    <property type="match status" value="1"/>
</dbReference>
<dbReference type="PROSITE" id="PS50077">
    <property type="entry name" value="HEAT_REPEAT"/>
    <property type="match status" value="1"/>
</dbReference>
<accession>A0A1Y2CTY8</accession>
<dbReference type="SUPFAM" id="SSF56112">
    <property type="entry name" value="Protein kinase-like (PK-like)"/>
    <property type="match status" value="1"/>
</dbReference>
<dbReference type="OrthoDB" id="242910at2759"/>
<comment type="caution">
    <text evidence="13">The sequence shown here is derived from an EMBL/GenBank/DDBJ whole genome shotgun (WGS) entry which is preliminary data.</text>
</comment>
<dbReference type="GO" id="GO:0071561">
    <property type="term" value="C:nucleus-vacuole junction"/>
    <property type="evidence" value="ECO:0007669"/>
    <property type="project" value="TreeGrafter"/>
</dbReference>
<dbReference type="EC" id="2.7.11.1" evidence="1"/>
<evidence type="ECO:0000256" key="5">
    <source>
        <dbReference type="ARBA" id="ARBA00022737"/>
    </source>
</evidence>
<dbReference type="InterPro" id="IPR011009">
    <property type="entry name" value="Kinase-like_dom_sf"/>
</dbReference>
<dbReference type="PROSITE" id="PS50082">
    <property type="entry name" value="WD_REPEATS_2"/>
    <property type="match status" value="1"/>
</dbReference>
<evidence type="ECO:0000256" key="9">
    <source>
        <dbReference type="PROSITE-ProRule" id="PRU00103"/>
    </source>
</evidence>
<dbReference type="Proteomes" id="UP000193642">
    <property type="component" value="Unassembled WGS sequence"/>
</dbReference>
<dbReference type="Gene3D" id="1.10.510.10">
    <property type="entry name" value="Transferase(Phosphotransferase) domain 1"/>
    <property type="match status" value="1"/>
</dbReference>
<dbReference type="GO" id="GO:0005524">
    <property type="term" value="F:ATP binding"/>
    <property type="evidence" value="ECO:0007669"/>
    <property type="project" value="UniProtKB-KW"/>
</dbReference>
<dbReference type="GO" id="GO:0034272">
    <property type="term" value="C:phosphatidylinositol 3-kinase complex, class III, type II"/>
    <property type="evidence" value="ECO:0007669"/>
    <property type="project" value="TreeGrafter"/>
</dbReference>
<evidence type="ECO:0000256" key="11">
    <source>
        <dbReference type="SAM" id="MobiDB-lite"/>
    </source>
</evidence>
<dbReference type="Pfam" id="PF00069">
    <property type="entry name" value="Pkinase"/>
    <property type="match status" value="1"/>
</dbReference>
<keyword evidence="14" id="KW-1185">Reference proteome</keyword>
<dbReference type="InterPro" id="IPR008271">
    <property type="entry name" value="Ser/Thr_kinase_AS"/>
</dbReference>
<keyword evidence="2" id="KW-0723">Serine/threonine-protein kinase</keyword>